<sequence>MNPAAALTAPRAQVRAALTAPRAPVRRRAHGPALPGPARAHQSCDGRARSTADRGGSTGVRARSASGGILEKAAVGNRGRKRRQRLSPDQPATSEESSTARSTARSGWRPAQLVMDPNQFNDGSQGGFPGGS</sequence>
<proteinExistence type="predicted"/>
<dbReference type="Proteomes" id="UP000324897">
    <property type="component" value="Unassembled WGS sequence"/>
</dbReference>
<feature type="region of interest" description="Disordered" evidence="1">
    <location>
        <begin position="1"/>
        <end position="132"/>
    </location>
</feature>
<protein>
    <submittedName>
        <fullName evidence="2">Uncharacterized protein</fullName>
    </submittedName>
</protein>
<feature type="non-terminal residue" evidence="2">
    <location>
        <position position="1"/>
    </location>
</feature>
<feature type="compositionally biased region" description="Basic and acidic residues" evidence="1">
    <location>
        <begin position="42"/>
        <end position="52"/>
    </location>
</feature>
<evidence type="ECO:0000313" key="2">
    <source>
        <dbReference type="EMBL" id="TVT99049.1"/>
    </source>
</evidence>
<evidence type="ECO:0000256" key="1">
    <source>
        <dbReference type="SAM" id="MobiDB-lite"/>
    </source>
</evidence>
<reference evidence="2 3" key="1">
    <citation type="journal article" date="2019" name="Sci. Rep.">
        <title>A high-quality genome of Eragrostis curvula grass provides insights into Poaceae evolution and supports new strategies to enhance forage quality.</title>
        <authorList>
            <person name="Carballo J."/>
            <person name="Santos B.A.C.M."/>
            <person name="Zappacosta D."/>
            <person name="Garbus I."/>
            <person name="Selva J.P."/>
            <person name="Gallo C.A."/>
            <person name="Diaz A."/>
            <person name="Albertini E."/>
            <person name="Caccamo M."/>
            <person name="Echenique V."/>
        </authorList>
    </citation>
    <scope>NUCLEOTIDE SEQUENCE [LARGE SCALE GENOMIC DNA]</scope>
    <source>
        <strain evidence="3">cv. Victoria</strain>
        <tissue evidence="2">Leaf</tissue>
    </source>
</reference>
<keyword evidence="3" id="KW-1185">Reference proteome</keyword>
<name>A0A5J9SJ90_9POAL</name>
<gene>
    <name evidence="2" type="ORF">EJB05_55605</name>
</gene>
<dbReference type="Gramene" id="TVT99049">
    <property type="protein sequence ID" value="TVT99049"/>
    <property type="gene ID" value="EJB05_55605"/>
</dbReference>
<feature type="compositionally biased region" description="Low complexity" evidence="1">
    <location>
        <begin position="92"/>
        <end position="106"/>
    </location>
</feature>
<organism evidence="2 3">
    <name type="scientific">Eragrostis curvula</name>
    <name type="common">weeping love grass</name>
    <dbReference type="NCBI Taxonomy" id="38414"/>
    <lineage>
        <taxon>Eukaryota</taxon>
        <taxon>Viridiplantae</taxon>
        <taxon>Streptophyta</taxon>
        <taxon>Embryophyta</taxon>
        <taxon>Tracheophyta</taxon>
        <taxon>Spermatophyta</taxon>
        <taxon>Magnoliopsida</taxon>
        <taxon>Liliopsida</taxon>
        <taxon>Poales</taxon>
        <taxon>Poaceae</taxon>
        <taxon>PACMAD clade</taxon>
        <taxon>Chloridoideae</taxon>
        <taxon>Eragrostideae</taxon>
        <taxon>Eragrostidinae</taxon>
        <taxon>Eragrostis</taxon>
    </lineage>
</organism>
<accession>A0A5J9SJ90</accession>
<comment type="caution">
    <text evidence="2">The sequence shown here is derived from an EMBL/GenBank/DDBJ whole genome shotgun (WGS) entry which is preliminary data.</text>
</comment>
<evidence type="ECO:0000313" key="3">
    <source>
        <dbReference type="Proteomes" id="UP000324897"/>
    </source>
</evidence>
<dbReference type="AlphaFoldDB" id="A0A5J9SJ90"/>
<dbReference type="EMBL" id="RWGY01000771">
    <property type="protein sequence ID" value="TVT99049.1"/>
    <property type="molecule type" value="Genomic_DNA"/>
</dbReference>